<keyword evidence="2" id="KW-1185">Reference proteome</keyword>
<proteinExistence type="predicted"/>
<dbReference type="RefSeq" id="WP_166518909.1">
    <property type="nucleotide sequence ID" value="NZ_JAAABJ010000361.1"/>
</dbReference>
<dbReference type="EMBL" id="JAAABJ010000361">
    <property type="protein sequence ID" value="NAW50579.1"/>
    <property type="molecule type" value="Genomic_DNA"/>
</dbReference>
<sequence length="81" mass="9044">MKTTLIFSAALAIILSSKERSTNEVLSIKSKQTHSNTSLITPKNYIASAIQKTQSQDERKFNASIQSVPTIIDPEKIVRPW</sequence>
<accession>A0A845PQK5</accession>
<gene>
    <name evidence="1" type="ORF">GNY06_03990</name>
</gene>
<evidence type="ECO:0000313" key="2">
    <source>
        <dbReference type="Proteomes" id="UP000553459"/>
    </source>
</evidence>
<name>A0A845PQK5_9FLAO</name>
<dbReference type="Proteomes" id="UP000553459">
    <property type="component" value="Unassembled WGS sequence"/>
</dbReference>
<reference evidence="1 2" key="1">
    <citation type="submission" date="2019-11" db="EMBL/GenBank/DDBJ databases">
        <title>Characterization of Elizabethkingia argenteiflava sp. nov., isolated from inner surface of Soybean Pods.</title>
        <authorList>
            <person name="Mo S."/>
        </authorList>
    </citation>
    <scope>NUCLEOTIDE SEQUENCE [LARGE SCALE GENOMIC DNA]</scope>
    <source>
        <strain evidence="1 2">YB22</strain>
    </source>
</reference>
<organism evidence="1 2">
    <name type="scientific">Elizabethkingia argenteiflava</name>
    <dbReference type="NCBI Taxonomy" id="2681556"/>
    <lineage>
        <taxon>Bacteria</taxon>
        <taxon>Pseudomonadati</taxon>
        <taxon>Bacteroidota</taxon>
        <taxon>Flavobacteriia</taxon>
        <taxon>Flavobacteriales</taxon>
        <taxon>Weeksellaceae</taxon>
        <taxon>Elizabethkingia</taxon>
    </lineage>
</organism>
<protein>
    <submittedName>
        <fullName evidence="1">Uncharacterized protein</fullName>
    </submittedName>
</protein>
<comment type="caution">
    <text evidence="1">The sequence shown here is derived from an EMBL/GenBank/DDBJ whole genome shotgun (WGS) entry which is preliminary data.</text>
</comment>
<dbReference type="AlphaFoldDB" id="A0A845PQK5"/>
<evidence type="ECO:0000313" key="1">
    <source>
        <dbReference type="EMBL" id="NAW50579.1"/>
    </source>
</evidence>